<evidence type="ECO:0000313" key="3">
    <source>
        <dbReference type="Proteomes" id="UP000182944"/>
    </source>
</evidence>
<evidence type="ECO:0000313" key="2">
    <source>
        <dbReference type="EMBL" id="SDX26782.1"/>
    </source>
</evidence>
<sequence>MDLGLNGRIAVVVGGSKGIGKGAARALAAEGCALFLLARDAAGLEATAREIAAEFGVPVTPIACDVADAASVRRAAAEVAAAAPRINILVTSVGTAIRRQDRTITWDDADWQADIEIKVTGVLRVIREFEAMLAEDGSGRIVNVTGASGMMAWMPALNYGMNNAAVIHATRYLAADLAGRQITVNTVVPGIVGTEWRQGWAGGMAGDQPPEDWLREFCGGKGILARRWARVEEIGDAIAFLASARAGYITGTQLVVDGGLTANVR</sequence>
<evidence type="ECO:0000256" key="1">
    <source>
        <dbReference type="ARBA" id="ARBA00006484"/>
    </source>
</evidence>
<dbReference type="PANTHER" id="PTHR42879">
    <property type="entry name" value="3-OXOACYL-(ACYL-CARRIER-PROTEIN) REDUCTASE"/>
    <property type="match status" value="1"/>
</dbReference>
<dbReference type="InterPro" id="IPR036291">
    <property type="entry name" value="NAD(P)-bd_dom_sf"/>
</dbReference>
<dbReference type="InterPro" id="IPR050259">
    <property type="entry name" value="SDR"/>
</dbReference>
<proteinExistence type="inferred from homology"/>
<dbReference type="SUPFAM" id="SSF51735">
    <property type="entry name" value="NAD(P)-binding Rossmann-fold domains"/>
    <property type="match status" value="1"/>
</dbReference>
<dbReference type="PANTHER" id="PTHR42879:SF2">
    <property type="entry name" value="3-OXOACYL-[ACYL-CARRIER-PROTEIN] REDUCTASE FABG"/>
    <property type="match status" value="1"/>
</dbReference>
<protein>
    <submittedName>
        <fullName evidence="2">3-oxoacyl-[acyl-carrier protein] reductase</fullName>
    </submittedName>
</protein>
<dbReference type="Gene3D" id="3.40.50.720">
    <property type="entry name" value="NAD(P)-binding Rossmann-like Domain"/>
    <property type="match status" value="1"/>
</dbReference>
<dbReference type="AlphaFoldDB" id="A0A1H3AAM4"/>
<gene>
    <name evidence="2" type="ORF">SAMN05444276_10412</name>
</gene>
<dbReference type="STRING" id="1545044.SAMN05444276_10412"/>
<keyword evidence="3" id="KW-1185">Reference proteome</keyword>
<dbReference type="Proteomes" id="UP000182944">
    <property type="component" value="Unassembled WGS sequence"/>
</dbReference>
<dbReference type="Pfam" id="PF13561">
    <property type="entry name" value="adh_short_C2"/>
    <property type="match status" value="1"/>
</dbReference>
<dbReference type="PRINTS" id="PR00081">
    <property type="entry name" value="GDHRDH"/>
</dbReference>
<name>A0A1H3AAM4_9RHOB</name>
<dbReference type="OrthoDB" id="9793325at2"/>
<dbReference type="RefSeq" id="WP_036734928.1">
    <property type="nucleotide sequence ID" value="NZ_FNNA01000004.1"/>
</dbReference>
<dbReference type="InterPro" id="IPR002347">
    <property type="entry name" value="SDR_fam"/>
</dbReference>
<dbReference type="EMBL" id="FNNA01000004">
    <property type="protein sequence ID" value="SDX26782.1"/>
    <property type="molecule type" value="Genomic_DNA"/>
</dbReference>
<reference evidence="3" key="1">
    <citation type="submission" date="2016-10" db="EMBL/GenBank/DDBJ databases">
        <authorList>
            <person name="Varghese N."/>
            <person name="Submissions S."/>
        </authorList>
    </citation>
    <scope>NUCLEOTIDE SEQUENCE [LARGE SCALE GENOMIC DNA]</scope>
    <source>
        <strain evidence="3">DSM 29303</strain>
    </source>
</reference>
<comment type="similarity">
    <text evidence="1">Belongs to the short-chain dehydrogenases/reductases (SDR) family.</text>
</comment>
<accession>A0A1H3AAM4</accession>
<organism evidence="2 3">
    <name type="scientific">Paracoccus sanguinis</name>
    <dbReference type="NCBI Taxonomy" id="1545044"/>
    <lineage>
        <taxon>Bacteria</taxon>
        <taxon>Pseudomonadati</taxon>
        <taxon>Pseudomonadota</taxon>
        <taxon>Alphaproteobacteria</taxon>
        <taxon>Rhodobacterales</taxon>
        <taxon>Paracoccaceae</taxon>
        <taxon>Paracoccus</taxon>
    </lineage>
</organism>